<name>A0A1W2CQU6_9SPHI</name>
<dbReference type="SMART" id="SM00849">
    <property type="entry name" value="Lactamase_B"/>
    <property type="match status" value="1"/>
</dbReference>
<dbReference type="PANTHER" id="PTHR46018:SF7">
    <property type="entry name" value="RIBONUCLEASE Z"/>
    <property type="match status" value="1"/>
</dbReference>
<dbReference type="PANTHER" id="PTHR46018">
    <property type="entry name" value="ZINC PHOSPHODIESTERASE ELAC PROTEIN 1"/>
    <property type="match status" value="1"/>
</dbReference>
<proteinExistence type="predicted"/>
<evidence type="ECO:0000313" key="2">
    <source>
        <dbReference type="EMBL" id="SMC87573.1"/>
    </source>
</evidence>
<reference evidence="3" key="1">
    <citation type="submission" date="2017-04" db="EMBL/GenBank/DDBJ databases">
        <authorList>
            <person name="Varghese N."/>
            <person name="Submissions S."/>
        </authorList>
    </citation>
    <scope>NUCLEOTIDE SEQUENCE [LARGE SCALE GENOMIC DNA]</scope>
    <source>
        <strain evidence="3">DSM 12126</strain>
    </source>
</reference>
<evidence type="ECO:0000259" key="1">
    <source>
        <dbReference type="SMART" id="SM00849"/>
    </source>
</evidence>
<dbReference type="OrthoDB" id="9800940at2"/>
<dbReference type="STRING" id="151894.SAMN04488524_3105"/>
<dbReference type="InterPro" id="IPR036866">
    <property type="entry name" value="RibonucZ/Hydroxyglut_hydro"/>
</dbReference>
<dbReference type="EMBL" id="FWXT01000002">
    <property type="protein sequence ID" value="SMC87573.1"/>
    <property type="molecule type" value="Genomic_DNA"/>
</dbReference>
<gene>
    <name evidence="2" type="ORF">SAMN04488524_3105</name>
</gene>
<sequence>MKDRTTDMNEDHITDDLVMSEVKLKVIGCGDAFGSGGRLNTCFYVDAGSVRFLVDCGASSLPGLKQHGIQVDDIDAIVISHFHGDHYGGLPFVLLDAAVNGRIKTLQIISPVGGQRRIAALLDLLYPGTEVLERLDVEFLEYRANEVIDFGNWRVQAFDVIHSERALPHGLRIEVLDKVIAYSGDTSWTETLFTLSEQADIFICECNFLDSQVKGHMNYLELERRFPEFSCRRMLLTHFDQQMLDRLDEIKVEWLSDGLELVI</sequence>
<accession>A0A1W2CQU6</accession>
<dbReference type="Proteomes" id="UP000192756">
    <property type="component" value="Unassembled WGS sequence"/>
</dbReference>
<organism evidence="2 3">
    <name type="scientific">Pedobacter africanus</name>
    <dbReference type="NCBI Taxonomy" id="151894"/>
    <lineage>
        <taxon>Bacteria</taxon>
        <taxon>Pseudomonadati</taxon>
        <taxon>Bacteroidota</taxon>
        <taxon>Sphingobacteriia</taxon>
        <taxon>Sphingobacteriales</taxon>
        <taxon>Sphingobacteriaceae</taxon>
        <taxon>Pedobacter</taxon>
    </lineage>
</organism>
<dbReference type="Pfam" id="PF23023">
    <property type="entry name" value="Anti-Pycsar_Apyc1"/>
    <property type="match status" value="1"/>
</dbReference>
<feature type="domain" description="Metallo-beta-lactamase" evidence="1">
    <location>
        <begin position="39"/>
        <end position="238"/>
    </location>
</feature>
<dbReference type="InterPro" id="IPR001279">
    <property type="entry name" value="Metallo-B-lactamas"/>
</dbReference>
<dbReference type="AlphaFoldDB" id="A0A1W2CQU6"/>
<dbReference type="SUPFAM" id="SSF56281">
    <property type="entry name" value="Metallo-hydrolase/oxidoreductase"/>
    <property type="match status" value="1"/>
</dbReference>
<keyword evidence="3" id="KW-1185">Reference proteome</keyword>
<dbReference type="GO" id="GO:0042781">
    <property type="term" value="F:3'-tRNA processing endoribonuclease activity"/>
    <property type="evidence" value="ECO:0007669"/>
    <property type="project" value="TreeGrafter"/>
</dbReference>
<dbReference type="RefSeq" id="WP_159451712.1">
    <property type="nucleotide sequence ID" value="NZ_FWXT01000002.1"/>
</dbReference>
<protein>
    <submittedName>
        <fullName evidence="2">Ribonuclease BN, tRNA processing enzyme</fullName>
    </submittedName>
</protein>
<evidence type="ECO:0000313" key="3">
    <source>
        <dbReference type="Proteomes" id="UP000192756"/>
    </source>
</evidence>
<dbReference type="CDD" id="cd07740">
    <property type="entry name" value="metallo-hydrolase-like_MBL-fold"/>
    <property type="match status" value="1"/>
</dbReference>
<dbReference type="Gene3D" id="3.60.15.10">
    <property type="entry name" value="Ribonuclease Z/Hydroxyacylglutathione hydrolase-like"/>
    <property type="match status" value="1"/>
</dbReference>